<gene>
    <name evidence="4" type="ORF">UFOPK2342_00281</name>
    <name evidence="5" type="ORF">UFOPK2423_00149</name>
    <name evidence="6" type="ORF">UFOPK3266_00434</name>
</gene>
<organism evidence="6">
    <name type="scientific">freshwater metagenome</name>
    <dbReference type="NCBI Taxonomy" id="449393"/>
    <lineage>
        <taxon>unclassified sequences</taxon>
        <taxon>metagenomes</taxon>
        <taxon>ecological metagenomes</taxon>
    </lineage>
</organism>
<evidence type="ECO:0000313" key="4">
    <source>
        <dbReference type="EMBL" id="CAB4668446.1"/>
    </source>
</evidence>
<dbReference type="InterPro" id="IPR029028">
    <property type="entry name" value="Alpha/beta_knot_MTases"/>
</dbReference>
<evidence type="ECO:0000256" key="2">
    <source>
        <dbReference type="ARBA" id="ARBA00022679"/>
    </source>
</evidence>
<dbReference type="SUPFAM" id="SSF75217">
    <property type="entry name" value="alpha/beta knot"/>
    <property type="match status" value="1"/>
</dbReference>
<dbReference type="InterPro" id="IPR029026">
    <property type="entry name" value="tRNA_m1G_MTases_N"/>
</dbReference>
<dbReference type="GO" id="GO:0008173">
    <property type="term" value="F:RNA methyltransferase activity"/>
    <property type="evidence" value="ECO:0007669"/>
    <property type="project" value="InterPro"/>
</dbReference>
<dbReference type="CDD" id="cd18095">
    <property type="entry name" value="SpoU-like_rRNA-MTase"/>
    <property type="match status" value="1"/>
</dbReference>
<dbReference type="EMBL" id="CAEZXB010000003">
    <property type="protein sequence ID" value="CAB4668446.1"/>
    <property type="molecule type" value="Genomic_DNA"/>
</dbReference>
<reference evidence="6" key="1">
    <citation type="submission" date="2020-05" db="EMBL/GenBank/DDBJ databases">
        <authorList>
            <person name="Chiriac C."/>
            <person name="Salcher M."/>
            <person name="Ghai R."/>
            <person name="Kavagutti S V."/>
        </authorList>
    </citation>
    <scope>NUCLEOTIDE SEQUENCE</scope>
</reference>
<dbReference type="AlphaFoldDB" id="A0A6J7B8S6"/>
<dbReference type="GO" id="GO:0032259">
    <property type="term" value="P:methylation"/>
    <property type="evidence" value="ECO:0007669"/>
    <property type="project" value="UniProtKB-KW"/>
</dbReference>
<proteinExistence type="predicted"/>
<evidence type="ECO:0000259" key="3">
    <source>
        <dbReference type="Pfam" id="PF00588"/>
    </source>
</evidence>
<dbReference type="PANTHER" id="PTHR43191">
    <property type="entry name" value="RRNA METHYLTRANSFERASE 3"/>
    <property type="match status" value="1"/>
</dbReference>
<feature type="domain" description="tRNA/rRNA methyltransferase SpoU type" evidence="3">
    <location>
        <begin position="117"/>
        <end position="257"/>
    </location>
</feature>
<evidence type="ECO:0000313" key="5">
    <source>
        <dbReference type="EMBL" id="CAB4684118.1"/>
    </source>
</evidence>
<accession>A0A6J7B8S6</accession>
<dbReference type="GO" id="GO:0006396">
    <property type="term" value="P:RNA processing"/>
    <property type="evidence" value="ECO:0007669"/>
    <property type="project" value="InterPro"/>
</dbReference>
<name>A0A6J7B8S6_9ZZZZ</name>
<dbReference type="Gene3D" id="3.40.1280.10">
    <property type="match status" value="1"/>
</dbReference>
<dbReference type="InterPro" id="IPR051259">
    <property type="entry name" value="rRNA_Methyltransferase"/>
</dbReference>
<dbReference type="EMBL" id="CAEZXN010000002">
    <property type="protein sequence ID" value="CAB4684118.1"/>
    <property type="molecule type" value="Genomic_DNA"/>
</dbReference>
<dbReference type="PANTHER" id="PTHR43191:SF12">
    <property type="entry name" value="RRNA METHYLASE"/>
    <property type="match status" value="1"/>
</dbReference>
<dbReference type="InterPro" id="IPR029064">
    <property type="entry name" value="Ribosomal_eL30-like_sf"/>
</dbReference>
<evidence type="ECO:0000313" key="6">
    <source>
        <dbReference type="EMBL" id="CAB4841642.1"/>
    </source>
</evidence>
<dbReference type="GO" id="GO:0003723">
    <property type="term" value="F:RNA binding"/>
    <property type="evidence" value="ECO:0007669"/>
    <property type="project" value="InterPro"/>
</dbReference>
<dbReference type="InterPro" id="IPR001537">
    <property type="entry name" value="SpoU_MeTrfase"/>
</dbReference>
<sequence>MKLSFHDASPDLLDDFAALTDVVLRTRAEPSGGLFIAEGAITIDRAFASGARPRAVLCEEKWISSLPDFASDIPIIVGSQSELNSVTGYIVHRGALASFHRPDPLNYLDLIRTSRTLLILEGLVNHTNVGAIIRSAAAFGVDGILLDNHCADPLYRRSIRTSMGTVFSSKWARFADHAALAVGLAESKYDVLALTPRPEARSIRTWSPGERSALILGTEGDGLSADAHGIATQELRIPMAAGIDSLNVSAAAAVALYEFTNHVHS</sequence>
<evidence type="ECO:0000256" key="1">
    <source>
        <dbReference type="ARBA" id="ARBA00022603"/>
    </source>
</evidence>
<protein>
    <submittedName>
        <fullName evidence="6">Unannotated protein</fullName>
    </submittedName>
</protein>
<keyword evidence="2" id="KW-0808">Transferase</keyword>
<dbReference type="Pfam" id="PF00588">
    <property type="entry name" value="SpoU_methylase"/>
    <property type="match status" value="1"/>
</dbReference>
<dbReference type="SUPFAM" id="SSF55315">
    <property type="entry name" value="L30e-like"/>
    <property type="match status" value="1"/>
</dbReference>
<keyword evidence="1" id="KW-0489">Methyltransferase</keyword>
<dbReference type="EMBL" id="CAFBAA010000007">
    <property type="protein sequence ID" value="CAB4841642.1"/>
    <property type="molecule type" value="Genomic_DNA"/>
</dbReference>